<dbReference type="FunFam" id="3.30.70.270:FF:000020">
    <property type="entry name" value="Transposon Tf2-6 polyprotein-like Protein"/>
    <property type="match status" value="1"/>
</dbReference>
<proteinExistence type="predicted"/>
<sequence>MVKKAKKTPEFDLNMLQVFKKVEVTIPLLHAIQQIPKYAKFLKDLCTHKDRIRELETLSLGSSISSLMEPIPKKCGDPGPCLVSCCIGGRTFHDCMCDLGACVSIMPLSIFVQLNLAPLKKSTARFALPDKSVITVTGIAKNVLVVIKDLVFPVDFYILEMPPTENRSSSSVLLLVAEVQEEDHNKLCYHIVEETDDQEGEHEKVVENELRELDKKEPQLEAKSELKPLPSHLKYAFLEDNQKFPIIIASELSSEEEEKLLDVLRKYKKVVLMKSGITAVKKDDGEVVTKRVQNAWRVCIDYRRLNAATRKDHYPLPFIDQMLDRLAESCLEVFMDDFSVYGTSFDCCLENLGKVLARCVDTDLVLNFEKCHFMVRQGIVLGHIVSHEGISVDPVKVDVITTLSHPSSVREVRSFLGHAGFYRRFIKDFSKIALPLSSLLQKDVDFEFDSECVKAFEELRRALTTASIVRGPNWTLPFEIMCGASNHAIGAALAQRDGKLSYVIAYPSKTLDAAQSNYTTTKKELLAIVHALDKFRSYLLGSKIVVYMDHVALKYLLSKNESKPRLIRWILLLQEFDIEIMDRSGSQNLVTDHLSCLENLKSDPFSINDSFPLDSLHAVSDSFPWFAPMVNYLVAKLFPPNFSKHQRDKLRSDSKYYIWDDPHLWKRGVDQCQKSGNTSQRDEMPQQPMLFCKIFDVWGIDFMGAFPNSSGYLYILLVVDYVSKWVEAIPTRLDDANTVISFIRNYIVCRYGSPRAIVSDQGSHFCNRKVEELLKRYGVVHKVATAYHPQTNGQAKVSNREIKRILEKVVNPQRKDWSLRLGDALWLEELECLRNEAYENARIYKEKTKAFHDHHIQKKDFQEGDEVLLYNSRLRFMPGKLRSRWEVPFKVKEIKPYGVVELFDPKSEATFKVNGHRVKKYHGYKLPKELEVFLLADAPREGEA</sequence>
<gene>
    <name evidence="10" type="primary">LOC107469744</name>
</gene>
<dbReference type="GO" id="GO:0016787">
    <property type="term" value="F:hydrolase activity"/>
    <property type="evidence" value="ECO:0007669"/>
    <property type="project" value="UniProtKB-KW"/>
</dbReference>
<keyword evidence="3" id="KW-0548">Nucleotidyltransferase</keyword>
<keyword evidence="7" id="KW-0695">RNA-directed DNA polymerase</keyword>
<dbReference type="KEGG" id="adu:107469744"/>
<dbReference type="Pfam" id="PF00665">
    <property type="entry name" value="rve"/>
    <property type="match status" value="1"/>
</dbReference>
<protein>
    <recommendedName>
        <fullName evidence="1">RNA-directed DNA polymerase</fullName>
        <ecNumber evidence="1">2.7.7.49</ecNumber>
    </recommendedName>
</protein>
<keyword evidence="9" id="KW-1185">Reference proteome</keyword>
<dbReference type="InterPro" id="IPR012337">
    <property type="entry name" value="RNaseH-like_sf"/>
</dbReference>
<feature type="domain" description="Integrase catalytic" evidence="8">
    <location>
        <begin position="684"/>
        <end position="806"/>
    </location>
</feature>
<dbReference type="Proteomes" id="UP000515211">
    <property type="component" value="Chromosome 10"/>
</dbReference>
<keyword evidence="6" id="KW-0378">Hydrolase</keyword>
<dbReference type="GO" id="GO:0003964">
    <property type="term" value="F:RNA-directed DNA polymerase activity"/>
    <property type="evidence" value="ECO:0007669"/>
    <property type="project" value="UniProtKB-KW"/>
</dbReference>
<dbReference type="RefSeq" id="XP_015944609.1">
    <property type="nucleotide sequence ID" value="XM_016089123.1"/>
</dbReference>
<dbReference type="PANTHER" id="PTHR37984">
    <property type="entry name" value="PROTEIN CBG26694"/>
    <property type="match status" value="1"/>
</dbReference>
<dbReference type="AlphaFoldDB" id="A0A6P4BWZ4"/>
<dbReference type="InterPro" id="IPR021109">
    <property type="entry name" value="Peptidase_aspartic_dom_sf"/>
</dbReference>
<keyword evidence="2" id="KW-0808">Transferase</keyword>
<dbReference type="InterPro" id="IPR043128">
    <property type="entry name" value="Rev_trsase/Diguanyl_cyclase"/>
</dbReference>
<name>A0A6P4BWZ4_ARADU</name>
<keyword evidence="5" id="KW-0255">Endonuclease</keyword>
<dbReference type="InterPro" id="IPR050951">
    <property type="entry name" value="Retrovirus_Pol_polyprotein"/>
</dbReference>
<evidence type="ECO:0000313" key="9">
    <source>
        <dbReference type="Proteomes" id="UP000515211"/>
    </source>
</evidence>
<reference evidence="10" key="2">
    <citation type="submission" date="2025-08" db="UniProtKB">
        <authorList>
            <consortium name="RefSeq"/>
        </authorList>
    </citation>
    <scope>IDENTIFICATION</scope>
    <source>
        <tissue evidence="10">Whole plant</tissue>
    </source>
</reference>
<evidence type="ECO:0000259" key="8">
    <source>
        <dbReference type="PROSITE" id="PS50994"/>
    </source>
</evidence>
<evidence type="ECO:0000256" key="1">
    <source>
        <dbReference type="ARBA" id="ARBA00012493"/>
    </source>
</evidence>
<dbReference type="CDD" id="cd01647">
    <property type="entry name" value="RT_LTR"/>
    <property type="match status" value="1"/>
</dbReference>
<dbReference type="Gene3D" id="3.30.70.270">
    <property type="match status" value="3"/>
</dbReference>
<dbReference type="FunFam" id="3.10.20.370:FF:000001">
    <property type="entry name" value="Retrovirus-related Pol polyprotein from transposon 17.6-like protein"/>
    <property type="match status" value="1"/>
</dbReference>
<evidence type="ECO:0000256" key="7">
    <source>
        <dbReference type="ARBA" id="ARBA00022918"/>
    </source>
</evidence>
<dbReference type="EC" id="2.7.7.49" evidence="1"/>
<dbReference type="Pfam" id="PF17917">
    <property type="entry name" value="RT_RNaseH"/>
    <property type="match status" value="1"/>
</dbReference>
<dbReference type="CDD" id="cd00303">
    <property type="entry name" value="retropepsin_like"/>
    <property type="match status" value="1"/>
</dbReference>
<keyword evidence="4" id="KW-0540">Nuclease</keyword>
<dbReference type="PROSITE" id="PS50994">
    <property type="entry name" value="INTEGRASE"/>
    <property type="match status" value="1"/>
</dbReference>
<dbReference type="InterPro" id="IPR043502">
    <property type="entry name" value="DNA/RNA_pol_sf"/>
</dbReference>
<dbReference type="GO" id="GO:0003676">
    <property type="term" value="F:nucleic acid binding"/>
    <property type="evidence" value="ECO:0007669"/>
    <property type="project" value="InterPro"/>
</dbReference>
<evidence type="ECO:0000256" key="4">
    <source>
        <dbReference type="ARBA" id="ARBA00022722"/>
    </source>
</evidence>
<dbReference type="PANTHER" id="PTHR37984:SF5">
    <property type="entry name" value="PROTEIN NYNRIN-LIKE"/>
    <property type="match status" value="1"/>
</dbReference>
<dbReference type="GO" id="GO:0015074">
    <property type="term" value="P:DNA integration"/>
    <property type="evidence" value="ECO:0007669"/>
    <property type="project" value="InterPro"/>
</dbReference>
<dbReference type="Gene3D" id="3.30.420.10">
    <property type="entry name" value="Ribonuclease H-like superfamily/Ribonuclease H"/>
    <property type="match status" value="1"/>
</dbReference>
<dbReference type="Gene3D" id="3.10.20.370">
    <property type="match status" value="1"/>
</dbReference>
<dbReference type="InterPro" id="IPR041373">
    <property type="entry name" value="RT_RNaseH"/>
</dbReference>
<dbReference type="Gene3D" id="2.40.70.10">
    <property type="entry name" value="Acid Proteases"/>
    <property type="match status" value="1"/>
</dbReference>
<evidence type="ECO:0000256" key="3">
    <source>
        <dbReference type="ARBA" id="ARBA00022695"/>
    </source>
</evidence>
<dbReference type="SUPFAM" id="SSF53098">
    <property type="entry name" value="Ribonuclease H-like"/>
    <property type="match status" value="1"/>
</dbReference>
<organism evidence="9 10">
    <name type="scientific">Arachis duranensis</name>
    <name type="common">Wild peanut</name>
    <dbReference type="NCBI Taxonomy" id="130453"/>
    <lineage>
        <taxon>Eukaryota</taxon>
        <taxon>Viridiplantae</taxon>
        <taxon>Streptophyta</taxon>
        <taxon>Embryophyta</taxon>
        <taxon>Tracheophyta</taxon>
        <taxon>Spermatophyta</taxon>
        <taxon>Magnoliopsida</taxon>
        <taxon>eudicotyledons</taxon>
        <taxon>Gunneridae</taxon>
        <taxon>Pentapetalae</taxon>
        <taxon>rosids</taxon>
        <taxon>fabids</taxon>
        <taxon>Fabales</taxon>
        <taxon>Fabaceae</taxon>
        <taxon>Papilionoideae</taxon>
        <taxon>50 kb inversion clade</taxon>
        <taxon>dalbergioids sensu lato</taxon>
        <taxon>Dalbergieae</taxon>
        <taxon>Pterocarpus clade</taxon>
        <taxon>Arachis</taxon>
    </lineage>
</organism>
<evidence type="ECO:0000313" key="10">
    <source>
        <dbReference type="RefSeq" id="XP_015944609.1"/>
    </source>
</evidence>
<dbReference type="SUPFAM" id="SSF56672">
    <property type="entry name" value="DNA/RNA polymerases"/>
    <property type="match status" value="1"/>
</dbReference>
<evidence type="ECO:0000256" key="6">
    <source>
        <dbReference type="ARBA" id="ARBA00022801"/>
    </source>
</evidence>
<dbReference type="CDD" id="cd09274">
    <property type="entry name" value="RNase_HI_RT_Ty3"/>
    <property type="match status" value="1"/>
</dbReference>
<dbReference type="GeneID" id="107469744"/>
<accession>A0A6P4BWZ4</accession>
<evidence type="ECO:0000256" key="2">
    <source>
        <dbReference type="ARBA" id="ARBA00022679"/>
    </source>
</evidence>
<dbReference type="InterPro" id="IPR001584">
    <property type="entry name" value="Integrase_cat-core"/>
</dbReference>
<evidence type="ECO:0000256" key="5">
    <source>
        <dbReference type="ARBA" id="ARBA00022759"/>
    </source>
</evidence>
<dbReference type="InterPro" id="IPR036397">
    <property type="entry name" value="RNaseH_sf"/>
</dbReference>
<dbReference type="GO" id="GO:0004519">
    <property type="term" value="F:endonuclease activity"/>
    <property type="evidence" value="ECO:0007669"/>
    <property type="project" value="UniProtKB-KW"/>
</dbReference>
<reference evidence="9" key="1">
    <citation type="journal article" date="2016" name="Nat. Genet.">
        <title>The genome sequences of Arachis duranensis and Arachis ipaensis, the diploid ancestors of cultivated peanut.</title>
        <authorList>
            <person name="Bertioli D.J."/>
            <person name="Cannon S.B."/>
            <person name="Froenicke L."/>
            <person name="Huang G."/>
            <person name="Farmer A.D."/>
            <person name="Cannon E.K."/>
            <person name="Liu X."/>
            <person name="Gao D."/>
            <person name="Clevenger J."/>
            <person name="Dash S."/>
            <person name="Ren L."/>
            <person name="Moretzsohn M.C."/>
            <person name="Shirasawa K."/>
            <person name="Huang W."/>
            <person name="Vidigal B."/>
            <person name="Abernathy B."/>
            <person name="Chu Y."/>
            <person name="Niederhuth C.E."/>
            <person name="Umale P."/>
            <person name="Araujo A.C."/>
            <person name="Kozik A."/>
            <person name="Kim K.D."/>
            <person name="Burow M.D."/>
            <person name="Varshney R.K."/>
            <person name="Wang X."/>
            <person name="Zhang X."/>
            <person name="Barkley N."/>
            <person name="Guimaraes P.M."/>
            <person name="Isobe S."/>
            <person name="Guo B."/>
            <person name="Liao B."/>
            <person name="Stalker H.T."/>
            <person name="Schmitz R.J."/>
            <person name="Scheffler B.E."/>
            <person name="Leal-Bertioli S.C."/>
            <person name="Xun X."/>
            <person name="Jackson S.A."/>
            <person name="Michelmore R."/>
            <person name="Ozias-Akins P."/>
        </authorList>
    </citation>
    <scope>NUCLEOTIDE SEQUENCE [LARGE SCALE GENOMIC DNA]</scope>
    <source>
        <strain evidence="9">cv. V14167</strain>
    </source>
</reference>